<dbReference type="GO" id="GO:0006261">
    <property type="term" value="P:DNA-templated DNA replication"/>
    <property type="evidence" value="ECO:0007669"/>
    <property type="project" value="TreeGrafter"/>
</dbReference>
<protein>
    <recommendedName>
        <fullName evidence="2">DNA polymerase III subunit delta'</fullName>
        <ecNumber evidence="1">2.7.7.7</ecNumber>
    </recommendedName>
</protein>
<dbReference type="EMBL" id="ACGK02000001">
    <property type="protein sequence ID" value="EGF23391.1"/>
    <property type="molecule type" value="Genomic_DNA"/>
</dbReference>
<accession>F1T3U7</accession>
<evidence type="ECO:0000313" key="9">
    <source>
        <dbReference type="EMBL" id="EGF23391.1"/>
    </source>
</evidence>
<comment type="caution">
    <text evidence="9">The sequence shown here is derived from an EMBL/GenBank/DDBJ whole genome shotgun (WGS) entry which is preliminary data.</text>
</comment>
<dbReference type="RefSeq" id="WP_006302462.1">
    <property type="nucleotide sequence ID" value="NZ_ACGK02000001.1"/>
</dbReference>
<dbReference type="PANTHER" id="PTHR11669:SF8">
    <property type="entry name" value="DNA POLYMERASE III SUBUNIT DELTA"/>
    <property type="match status" value="1"/>
</dbReference>
<dbReference type="InterPro" id="IPR050238">
    <property type="entry name" value="DNA_Rep/Repair_Clamp_Loader"/>
</dbReference>
<dbReference type="GeneID" id="93211095"/>
<feature type="domain" description="DNA polymerase III delta subunit C-terminal" evidence="8">
    <location>
        <begin position="294"/>
        <end position="370"/>
    </location>
</feature>
<evidence type="ECO:0000313" key="10">
    <source>
        <dbReference type="Proteomes" id="UP000005947"/>
    </source>
</evidence>
<keyword evidence="4" id="KW-0548">Nucleotidyltransferase</keyword>
<evidence type="ECO:0000256" key="4">
    <source>
        <dbReference type="ARBA" id="ARBA00022695"/>
    </source>
</evidence>
<dbReference type="Proteomes" id="UP000005947">
    <property type="component" value="Unassembled WGS sequence"/>
</dbReference>
<dbReference type="InterPro" id="IPR027417">
    <property type="entry name" value="P-loop_NTPase"/>
</dbReference>
<evidence type="ECO:0000256" key="2">
    <source>
        <dbReference type="ARBA" id="ARBA00014363"/>
    </source>
</evidence>
<dbReference type="SUPFAM" id="SSF52540">
    <property type="entry name" value="P-loop containing nucleoside triphosphate hydrolases"/>
    <property type="match status" value="1"/>
</dbReference>
<dbReference type="InterPro" id="IPR015199">
    <property type="entry name" value="DNA_pol_III_delta_C"/>
</dbReference>
<dbReference type="eggNOG" id="COG2812">
    <property type="taxonomic scope" value="Bacteria"/>
</dbReference>
<sequence length="378" mass="41838">MSAFDITSENLLGVLALQAHVCSFFKQAYAQRQLSHAYLFIGNYGLGISEALDELAKMLLCPHGGDECACCKRIMHKSHPDVHQFYPQGAQGYVVEQIHDLLDVVHRAPIQAKRKLIVIHEAQSLGASCANALLKTLEEPPASVYFVLVSTSAAQVLQTVSSRCQHIPFTFINQAQAAKLVERAAASTPEQARWALYIKQSPKAAIDFLRSSSKMNIRSKIMHIFAIMPDADSWDLIELADELCVLIQIPLDQKTDEQQADFDRSQDFLSAGARKKMQAVHKRELSRAQQISVEEIIDISASLLRDAMFFSEGAHAEIMNQDAVNICDCLAACASTDAMLATLAYVARAKQQMRAHVSAQLVLEAFFLNVHRTLIAGR</sequence>
<keyword evidence="6" id="KW-0239">DNA-directed DNA polymerase</keyword>
<dbReference type="GO" id="GO:0009360">
    <property type="term" value="C:DNA polymerase III complex"/>
    <property type="evidence" value="ECO:0007669"/>
    <property type="project" value="InterPro"/>
</dbReference>
<evidence type="ECO:0000256" key="3">
    <source>
        <dbReference type="ARBA" id="ARBA00022679"/>
    </source>
</evidence>
<dbReference type="Pfam" id="PF09115">
    <property type="entry name" value="DNApol3-delta_C"/>
    <property type="match status" value="1"/>
</dbReference>
<evidence type="ECO:0000256" key="1">
    <source>
        <dbReference type="ARBA" id="ARBA00012417"/>
    </source>
</evidence>
<proteinExistence type="predicted"/>
<evidence type="ECO:0000256" key="5">
    <source>
        <dbReference type="ARBA" id="ARBA00022705"/>
    </source>
</evidence>
<evidence type="ECO:0000259" key="8">
    <source>
        <dbReference type="Pfam" id="PF09115"/>
    </source>
</evidence>
<evidence type="ECO:0000256" key="7">
    <source>
        <dbReference type="ARBA" id="ARBA00049244"/>
    </source>
</evidence>
<keyword evidence="10" id="KW-1185">Reference proteome</keyword>
<dbReference type="OrthoDB" id="9809531at2"/>
<dbReference type="Gene3D" id="1.20.272.10">
    <property type="match status" value="1"/>
</dbReference>
<comment type="catalytic activity">
    <reaction evidence="7">
        <text>DNA(n) + a 2'-deoxyribonucleoside 5'-triphosphate = DNA(n+1) + diphosphate</text>
        <dbReference type="Rhea" id="RHEA:22508"/>
        <dbReference type="Rhea" id="RHEA-COMP:17339"/>
        <dbReference type="Rhea" id="RHEA-COMP:17340"/>
        <dbReference type="ChEBI" id="CHEBI:33019"/>
        <dbReference type="ChEBI" id="CHEBI:61560"/>
        <dbReference type="ChEBI" id="CHEBI:173112"/>
        <dbReference type="EC" id="2.7.7.7"/>
    </reaction>
</comment>
<dbReference type="GO" id="GO:0003887">
    <property type="term" value="F:DNA-directed DNA polymerase activity"/>
    <property type="evidence" value="ECO:0007669"/>
    <property type="project" value="UniProtKB-KW"/>
</dbReference>
<dbReference type="EC" id="2.7.7.7" evidence="1"/>
<evidence type="ECO:0000256" key="6">
    <source>
        <dbReference type="ARBA" id="ARBA00022932"/>
    </source>
</evidence>
<gene>
    <name evidence="9" type="ORF">HMPREF0091_10338</name>
</gene>
<dbReference type="Gene3D" id="3.40.50.300">
    <property type="entry name" value="P-loop containing nucleotide triphosphate hydrolases"/>
    <property type="match status" value="1"/>
</dbReference>
<dbReference type="AlphaFoldDB" id="F1T3U7"/>
<keyword evidence="5" id="KW-0235">DNA replication</keyword>
<organism evidence="9 10">
    <name type="scientific">Fannyhessea vaginae DSM 15829</name>
    <dbReference type="NCBI Taxonomy" id="525256"/>
    <lineage>
        <taxon>Bacteria</taxon>
        <taxon>Bacillati</taxon>
        <taxon>Actinomycetota</taxon>
        <taxon>Coriobacteriia</taxon>
        <taxon>Coriobacteriales</taxon>
        <taxon>Atopobiaceae</taxon>
        <taxon>Fannyhessea</taxon>
    </lineage>
</organism>
<keyword evidence="3" id="KW-0808">Transferase</keyword>
<dbReference type="GO" id="GO:0003677">
    <property type="term" value="F:DNA binding"/>
    <property type="evidence" value="ECO:0007669"/>
    <property type="project" value="InterPro"/>
</dbReference>
<dbReference type="Pfam" id="PF13177">
    <property type="entry name" value="DNA_pol3_delta2"/>
    <property type="match status" value="1"/>
</dbReference>
<dbReference type="PANTHER" id="PTHR11669">
    <property type="entry name" value="REPLICATION FACTOR C / DNA POLYMERASE III GAMMA-TAU SUBUNIT"/>
    <property type="match status" value="1"/>
</dbReference>
<reference evidence="9 10" key="1">
    <citation type="submission" date="2011-02" db="EMBL/GenBank/DDBJ databases">
        <authorList>
            <person name="Muzny D."/>
            <person name="Qin X."/>
            <person name="Buhay C."/>
            <person name="Dugan-Rocha S."/>
            <person name="Ding Y."/>
            <person name="Chen G."/>
            <person name="Hawes A."/>
            <person name="Holder M."/>
            <person name="Jhangiani S."/>
            <person name="Johnson A."/>
            <person name="Khan Z."/>
            <person name="Li Z."/>
            <person name="Liu W."/>
            <person name="Liu X."/>
            <person name="Perez L."/>
            <person name="Shen H."/>
            <person name="Wang Q."/>
            <person name="Watt J."/>
            <person name="Xi L."/>
            <person name="Xin Y."/>
            <person name="Zhou J."/>
            <person name="Deng J."/>
            <person name="Jiang H."/>
            <person name="Liu Y."/>
            <person name="Qu J."/>
            <person name="Song X.-Z."/>
            <person name="Zhang L."/>
            <person name="Villasana D."/>
            <person name="Johnson A."/>
            <person name="Liu J."/>
            <person name="Liyanage D."/>
            <person name="Lorensuhewa L."/>
            <person name="Robinson T."/>
            <person name="Song A."/>
            <person name="Song B.-B."/>
            <person name="Dinh H."/>
            <person name="Thornton R."/>
            <person name="Coyle M."/>
            <person name="Francisco L."/>
            <person name="Jackson L."/>
            <person name="Javaid M."/>
            <person name="Korchina V."/>
            <person name="Kovar C."/>
            <person name="Mata R."/>
            <person name="Mathew T."/>
            <person name="Ngo R."/>
            <person name="Nguyen L."/>
            <person name="Nguyen N."/>
            <person name="Okwuonu G."/>
            <person name="Ongeri F."/>
            <person name="Pham C."/>
            <person name="Simmons D."/>
            <person name="Wilczek-Boney K."/>
            <person name="Hale W."/>
            <person name="Jakkamsetti A."/>
            <person name="Pham P."/>
            <person name="Ruth R."/>
            <person name="San Lucas F."/>
            <person name="Warren J."/>
            <person name="Zhang J."/>
            <person name="Zhao Z."/>
            <person name="Zhou C."/>
            <person name="Zhu D."/>
            <person name="Lee S."/>
            <person name="Bess C."/>
            <person name="Blankenburg K."/>
            <person name="Forbes L."/>
            <person name="Fu Q."/>
            <person name="Gubbala S."/>
            <person name="Hirani K."/>
            <person name="Jayaseelan J.C."/>
            <person name="Lara F."/>
            <person name="Munidasa M."/>
            <person name="Palculict T."/>
            <person name="Patil S."/>
            <person name="Pu L.-L."/>
            <person name="Saada N."/>
            <person name="Tang L."/>
            <person name="Weissenberger G."/>
            <person name="Zhu Y."/>
            <person name="Hemphill L."/>
            <person name="Shang Y."/>
            <person name="Youmans B."/>
            <person name="Ayvaz T."/>
            <person name="Ross M."/>
            <person name="Santibanez J."/>
            <person name="Aqrawi P."/>
            <person name="Gross S."/>
            <person name="Joshi V."/>
            <person name="Fowler G."/>
            <person name="Nazareth L."/>
            <person name="Reid J."/>
            <person name="Worley K."/>
            <person name="Petrosino J."/>
            <person name="Highlander S."/>
            <person name="Gibbs R."/>
        </authorList>
    </citation>
    <scope>NUCLEOTIDE SEQUENCE [LARGE SCALE GENOMIC DNA]</scope>
    <source>
        <strain evidence="9 10">DSM 15829</strain>
    </source>
</reference>
<name>F1T3U7_9ACTN</name>